<dbReference type="FunCoup" id="Q553R4">
    <property type="interactions" value="247"/>
</dbReference>
<evidence type="ECO:0000313" key="3">
    <source>
        <dbReference type="EMBL" id="EAL69730.1"/>
    </source>
</evidence>
<dbReference type="dictyBase" id="DDB_G0275329"/>
<dbReference type="GeneID" id="8619922"/>
<keyword evidence="1" id="KW-0472">Membrane</keyword>
<dbReference type="HOGENOM" id="CLU_1463826_0_0_1"/>
<evidence type="ECO:0000256" key="2">
    <source>
        <dbReference type="SAM" id="SignalP"/>
    </source>
</evidence>
<organism evidence="3 4">
    <name type="scientific">Dictyostelium discoideum</name>
    <name type="common">Social amoeba</name>
    <dbReference type="NCBI Taxonomy" id="44689"/>
    <lineage>
        <taxon>Eukaryota</taxon>
        <taxon>Amoebozoa</taxon>
        <taxon>Evosea</taxon>
        <taxon>Eumycetozoa</taxon>
        <taxon>Dictyostelia</taxon>
        <taxon>Dictyosteliales</taxon>
        <taxon>Dictyosteliaceae</taxon>
        <taxon>Dictyostelium</taxon>
    </lineage>
</organism>
<keyword evidence="1" id="KW-1133">Transmembrane helix</keyword>
<comment type="caution">
    <text evidence="3">The sequence shown here is derived from an EMBL/GenBank/DDBJ whole genome shotgun (WGS) entry which is preliminary data.</text>
</comment>
<name>Q553R4_DICDI</name>
<accession>Q553R4</accession>
<dbReference type="RefSeq" id="XP_643656.1">
    <property type="nucleotide sequence ID" value="XM_638564.1"/>
</dbReference>
<reference evidence="3 4" key="1">
    <citation type="journal article" date="2005" name="Nature">
        <title>The genome of the social amoeba Dictyostelium discoideum.</title>
        <authorList>
            <consortium name="The Dictyostelium discoideum Sequencing Consortium"/>
            <person name="Eichinger L."/>
            <person name="Pachebat J.A."/>
            <person name="Glockner G."/>
            <person name="Rajandream M.A."/>
            <person name="Sucgang R."/>
            <person name="Berriman M."/>
            <person name="Song J."/>
            <person name="Olsen R."/>
            <person name="Szafranski K."/>
            <person name="Xu Q."/>
            <person name="Tunggal B."/>
            <person name="Kummerfeld S."/>
            <person name="Madera M."/>
            <person name="Konfortov B.A."/>
            <person name="Rivero F."/>
            <person name="Bankier A.T."/>
            <person name="Lehmann R."/>
            <person name="Hamlin N."/>
            <person name="Davies R."/>
            <person name="Gaudet P."/>
            <person name="Fey P."/>
            <person name="Pilcher K."/>
            <person name="Chen G."/>
            <person name="Saunders D."/>
            <person name="Sodergren E."/>
            <person name="Davis P."/>
            <person name="Kerhornou A."/>
            <person name="Nie X."/>
            <person name="Hall N."/>
            <person name="Anjard C."/>
            <person name="Hemphill L."/>
            <person name="Bason N."/>
            <person name="Farbrother P."/>
            <person name="Desany B."/>
            <person name="Just E."/>
            <person name="Morio T."/>
            <person name="Rost R."/>
            <person name="Churcher C."/>
            <person name="Cooper J."/>
            <person name="Haydock S."/>
            <person name="van Driessche N."/>
            <person name="Cronin A."/>
            <person name="Goodhead I."/>
            <person name="Muzny D."/>
            <person name="Mourier T."/>
            <person name="Pain A."/>
            <person name="Lu M."/>
            <person name="Harper D."/>
            <person name="Lindsay R."/>
            <person name="Hauser H."/>
            <person name="James K."/>
            <person name="Quiles M."/>
            <person name="Madan Babu M."/>
            <person name="Saito T."/>
            <person name="Buchrieser C."/>
            <person name="Wardroper A."/>
            <person name="Felder M."/>
            <person name="Thangavelu M."/>
            <person name="Johnson D."/>
            <person name="Knights A."/>
            <person name="Loulseged H."/>
            <person name="Mungall K."/>
            <person name="Oliver K."/>
            <person name="Price C."/>
            <person name="Quail M.A."/>
            <person name="Urushihara H."/>
            <person name="Hernandez J."/>
            <person name="Rabbinowitsch E."/>
            <person name="Steffen D."/>
            <person name="Sanders M."/>
            <person name="Ma J."/>
            <person name="Kohara Y."/>
            <person name="Sharp S."/>
            <person name="Simmonds M."/>
            <person name="Spiegler S."/>
            <person name="Tivey A."/>
            <person name="Sugano S."/>
            <person name="White B."/>
            <person name="Walker D."/>
            <person name="Woodward J."/>
            <person name="Winckler T."/>
            <person name="Tanaka Y."/>
            <person name="Shaulsky G."/>
            <person name="Schleicher M."/>
            <person name="Weinstock G."/>
            <person name="Rosenthal A."/>
            <person name="Cox E.C."/>
            <person name="Chisholm R.L."/>
            <person name="Gibbs R."/>
            <person name="Loomis W.F."/>
            <person name="Platzer M."/>
            <person name="Kay R.R."/>
            <person name="Williams J."/>
            <person name="Dear P.H."/>
            <person name="Noegel A.A."/>
            <person name="Barrell B."/>
            <person name="Kuspa A."/>
        </authorList>
    </citation>
    <scope>NUCLEOTIDE SEQUENCE [LARGE SCALE GENOMIC DNA]</scope>
    <source>
        <strain evidence="3 4">AX4</strain>
    </source>
</reference>
<keyword evidence="4" id="KW-1185">Reference proteome</keyword>
<evidence type="ECO:0000313" key="4">
    <source>
        <dbReference type="Proteomes" id="UP000002195"/>
    </source>
</evidence>
<feature type="transmembrane region" description="Helical" evidence="1">
    <location>
        <begin position="143"/>
        <end position="166"/>
    </location>
</feature>
<dbReference type="eggNOG" id="ENOG502RI0Q">
    <property type="taxonomic scope" value="Eukaryota"/>
</dbReference>
<dbReference type="VEuPathDB" id="AmoebaDB:DDB_G0275329"/>
<dbReference type="Proteomes" id="UP000002195">
    <property type="component" value="Unassembled WGS sequence"/>
</dbReference>
<dbReference type="EMBL" id="AAFI02000013">
    <property type="protein sequence ID" value="EAL69730.1"/>
    <property type="molecule type" value="Genomic_DNA"/>
</dbReference>
<dbReference type="PaxDb" id="44689-DDB0233256"/>
<keyword evidence="1" id="KW-0812">Transmembrane</keyword>
<dbReference type="InParanoid" id="Q553R4"/>
<sequence>MIKNLIIFVFIFNLYINSVYSEIDIKWNYCQTENCSEDPSRETCLSKLFEGGSKYSYINIPDYPTNVTVLNKLYSFTYYENEKLLQVSGGYNTTKPYSTNYTFPFIAETTNLYEDETCVIIDQTECYLAVVCDINDSDRNKRLAIALGVILPILALLVGVFAFIIYKRYKNKKDGYLPASTIEIN</sequence>
<dbReference type="AlphaFoldDB" id="Q553R4"/>
<evidence type="ECO:0000256" key="1">
    <source>
        <dbReference type="SAM" id="Phobius"/>
    </source>
</evidence>
<gene>
    <name evidence="3" type="ORF">DDB_G0275329</name>
</gene>
<feature type="chain" id="PRO_5004249666" evidence="2">
    <location>
        <begin position="22"/>
        <end position="185"/>
    </location>
</feature>
<dbReference type="OMA" id="LYSFTYY"/>
<dbReference type="KEGG" id="ddi:DDB_G0275329"/>
<protein>
    <submittedName>
        <fullName evidence="3">Uncharacterized protein</fullName>
    </submittedName>
</protein>
<feature type="signal peptide" evidence="2">
    <location>
        <begin position="1"/>
        <end position="21"/>
    </location>
</feature>
<keyword evidence="2" id="KW-0732">Signal</keyword>
<proteinExistence type="predicted"/>